<evidence type="ECO:0000256" key="1">
    <source>
        <dbReference type="SAM" id="MobiDB-lite"/>
    </source>
</evidence>
<sequence length="126" mass="15057">MDKDFIKDGLENEKIIEIIGKVRKIIDRDSSDATIELLKKEYSFFAERYPILFDMVTRKEDFNWDYLNYFLNMRNKIIKDEITNEKASVIVGEEWFKKHVDVSKMPKEPPPTRFERRSSSKAKTDN</sequence>
<dbReference type="AlphaFoldDB" id="A0A6C0DLL1"/>
<dbReference type="EMBL" id="MN739645">
    <property type="protein sequence ID" value="QHT17816.1"/>
    <property type="molecule type" value="Genomic_DNA"/>
</dbReference>
<organism evidence="2">
    <name type="scientific">viral metagenome</name>
    <dbReference type="NCBI Taxonomy" id="1070528"/>
    <lineage>
        <taxon>unclassified sequences</taxon>
        <taxon>metagenomes</taxon>
        <taxon>organismal metagenomes</taxon>
    </lineage>
</organism>
<protein>
    <submittedName>
        <fullName evidence="2">Uncharacterized protein</fullName>
    </submittedName>
</protein>
<proteinExistence type="predicted"/>
<feature type="compositionally biased region" description="Basic and acidic residues" evidence="1">
    <location>
        <begin position="113"/>
        <end position="126"/>
    </location>
</feature>
<evidence type="ECO:0000313" key="2">
    <source>
        <dbReference type="EMBL" id="QHT17816.1"/>
    </source>
</evidence>
<reference evidence="2" key="1">
    <citation type="journal article" date="2020" name="Nature">
        <title>Giant virus diversity and host interactions through global metagenomics.</title>
        <authorList>
            <person name="Schulz F."/>
            <person name="Roux S."/>
            <person name="Paez-Espino D."/>
            <person name="Jungbluth S."/>
            <person name="Walsh D.A."/>
            <person name="Denef V.J."/>
            <person name="McMahon K.D."/>
            <person name="Konstantinidis K.T."/>
            <person name="Eloe-Fadrosh E.A."/>
            <person name="Kyrpides N.C."/>
            <person name="Woyke T."/>
        </authorList>
    </citation>
    <scope>NUCLEOTIDE SEQUENCE</scope>
    <source>
        <strain evidence="2">GVMAG-M-3300023174-30</strain>
    </source>
</reference>
<feature type="region of interest" description="Disordered" evidence="1">
    <location>
        <begin position="102"/>
        <end position="126"/>
    </location>
</feature>
<accession>A0A6C0DLL1</accession>
<name>A0A6C0DLL1_9ZZZZ</name>